<evidence type="ECO:0000313" key="3">
    <source>
        <dbReference type="Proteomes" id="UP001555786"/>
    </source>
</evidence>
<dbReference type="Proteomes" id="UP001555786">
    <property type="component" value="Unassembled WGS sequence"/>
</dbReference>
<reference evidence="2 3" key="1">
    <citation type="submission" date="2024-07" db="EMBL/GenBank/DDBJ databases">
        <title>Description of Labrys sedimenti sp. nov., isolated from a diclofenac-degrading enrichment culture.</title>
        <authorList>
            <person name="Tancsics A."/>
            <person name="Csepanyi A."/>
        </authorList>
    </citation>
    <scope>NUCLEOTIDE SEQUENCE [LARGE SCALE GENOMIC DNA]</scope>
    <source>
        <strain evidence="2 3">LMG 23578</strain>
    </source>
</reference>
<protein>
    <submittedName>
        <fullName evidence="2">Choline/ethanolamine kinase family protein</fullName>
        <ecNumber evidence="2">2.7.-.-</ecNumber>
    </submittedName>
</protein>
<dbReference type="InterPro" id="IPR011009">
    <property type="entry name" value="Kinase-like_dom_sf"/>
</dbReference>
<organism evidence="2 3">
    <name type="scientific">Labrys neptuniae</name>
    <dbReference type="NCBI Taxonomy" id="376174"/>
    <lineage>
        <taxon>Bacteria</taxon>
        <taxon>Pseudomonadati</taxon>
        <taxon>Pseudomonadota</taxon>
        <taxon>Alphaproteobacteria</taxon>
        <taxon>Hyphomicrobiales</taxon>
        <taxon>Xanthobacteraceae</taxon>
        <taxon>Labrys</taxon>
    </lineage>
</organism>
<dbReference type="GO" id="GO:0016301">
    <property type="term" value="F:kinase activity"/>
    <property type="evidence" value="ECO:0007669"/>
    <property type="project" value="UniProtKB-KW"/>
</dbReference>
<dbReference type="RefSeq" id="WP_367625726.1">
    <property type="nucleotide sequence ID" value="NZ_JBFNQD010000010.1"/>
</dbReference>
<dbReference type="EC" id="2.7.-.-" evidence="2"/>
<dbReference type="Gene3D" id="3.30.200.20">
    <property type="entry name" value="Phosphorylase Kinase, domain 1"/>
    <property type="match status" value="1"/>
</dbReference>
<accession>A0ABV3PT22</accession>
<keyword evidence="2" id="KW-0418">Kinase</keyword>
<dbReference type="PANTHER" id="PTHR22603:SF66">
    <property type="entry name" value="ETHANOLAMINE KINASE"/>
    <property type="match status" value="1"/>
</dbReference>
<comment type="caution">
    <text evidence="2">The sequence shown here is derived from an EMBL/GenBank/DDBJ whole genome shotgun (WGS) entry which is preliminary data.</text>
</comment>
<evidence type="ECO:0000259" key="1">
    <source>
        <dbReference type="Pfam" id="PF01636"/>
    </source>
</evidence>
<name>A0ABV3PT22_9HYPH</name>
<proteinExistence type="predicted"/>
<keyword evidence="2" id="KW-0808">Transferase</keyword>
<feature type="domain" description="Aminoglycoside phosphotransferase" evidence="1">
    <location>
        <begin position="8"/>
        <end position="207"/>
    </location>
</feature>
<dbReference type="SUPFAM" id="SSF56112">
    <property type="entry name" value="Protein kinase-like (PK-like)"/>
    <property type="match status" value="1"/>
</dbReference>
<dbReference type="Pfam" id="PF01636">
    <property type="entry name" value="APH"/>
    <property type="match status" value="1"/>
</dbReference>
<evidence type="ECO:0000313" key="2">
    <source>
        <dbReference type="EMBL" id="MEW9308795.1"/>
    </source>
</evidence>
<dbReference type="Gene3D" id="3.90.1200.10">
    <property type="match status" value="1"/>
</dbReference>
<dbReference type="InterPro" id="IPR002575">
    <property type="entry name" value="Aminoglycoside_PTrfase"/>
</dbReference>
<sequence length="277" mass="30563">MWDGAIVVEPIAGGLTNRNLLVTARHGRFVARIAGDNPAHDIDRAAEQAATRAAAACGLGPDLVWAEPGLMILRHIEGRMLDSANLRDRAKLRQVLALLNRIRRTLPEHYRGPLRDRYPLAILDGYLRRLSAEPNRWQQVIDRYRPLLDKLAAQLAGMPAGFAHNDVHGDNIIDDGQRLWLVDWEYAGQGQSLVDLASFFNNAGLDGGMAPICLTDWLGRPPTAEEMQGFMAMRLAAAMRDLFWGYAQDGLVASRPGKLDGYIAINENRVRVAAAGL</sequence>
<gene>
    <name evidence="2" type="ORF">ABXS05_24810</name>
</gene>
<keyword evidence="3" id="KW-1185">Reference proteome</keyword>
<dbReference type="CDD" id="cd05151">
    <property type="entry name" value="ChoK-like"/>
    <property type="match status" value="1"/>
</dbReference>
<dbReference type="EMBL" id="JBFNQD010000010">
    <property type="protein sequence ID" value="MEW9308795.1"/>
    <property type="molecule type" value="Genomic_DNA"/>
</dbReference>
<dbReference type="PANTHER" id="PTHR22603">
    <property type="entry name" value="CHOLINE/ETHANOALAMINE KINASE"/>
    <property type="match status" value="1"/>
</dbReference>